<feature type="chain" id="PRO_5046316740" evidence="1">
    <location>
        <begin position="23"/>
        <end position="112"/>
    </location>
</feature>
<dbReference type="Pfam" id="PF12514">
    <property type="entry name" value="DUF3718"/>
    <property type="match status" value="1"/>
</dbReference>
<reference evidence="2 3" key="1">
    <citation type="submission" date="2023-12" db="EMBL/GenBank/DDBJ databases">
        <title>Friends and Foes: Symbiotic and Algicidal bacterial influence on Karenia brevis blooms.</title>
        <authorList>
            <person name="Fei C."/>
            <person name="Mohamed A.R."/>
            <person name="Booker A."/>
            <person name="Arshad M."/>
            <person name="Klass S."/>
            <person name="Ahn S."/>
            <person name="Gilbert P.M."/>
            <person name="Heil C.A."/>
            <person name="Martinez J.M."/>
            <person name="Amin S.A."/>
        </authorList>
    </citation>
    <scope>NUCLEOTIDE SEQUENCE [LARGE SCALE GENOMIC DNA]</scope>
    <source>
        <strain evidence="2 3">CE15</strain>
    </source>
</reference>
<accession>A0ABU8EWS0</accession>
<keyword evidence="3" id="KW-1185">Reference proteome</keyword>
<evidence type="ECO:0000313" key="3">
    <source>
        <dbReference type="Proteomes" id="UP001382455"/>
    </source>
</evidence>
<dbReference type="EMBL" id="JBAWKS010000002">
    <property type="protein sequence ID" value="MEI4551429.1"/>
    <property type="molecule type" value="Genomic_DNA"/>
</dbReference>
<evidence type="ECO:0000313" key="2">
    <source>
        <dbReference type="EMBL" id="MEI4551429.1"/>
    </source>
</evidence>
<keyword evidence="1" id="KW-0732">Signal</keyword>
<sequence>MKALATTAIAASLLVLPSAAIAFDKSTIESLLVQACKDVKSNKVLKLKTNLKRNHLTLPLISEKLMCNGESVYDFAMTHNADKTAKLLRTGSVSIHDVAYNNSDKIWVWLDD</sequence>
<gene>
    <name evidence="2" type="ORF">WAE96_17265</name>
</gene>
<proteinExistence type="predicted"/>
<comment type="caution">
    <text evidence="2">The sequence shown here is derived from an EMBL/GenBank/DDBJ whole genome shotgun (WGS) entry which is preliminary data.</text>
</comment>
<dbReference type="RefSeq" id="WP_336436408.1">
    <property type="nucleotide sequence ID" value="NZ_JBAWKS010000002.1"/>
</dbReference>
<feature type="signal peptide" evidence="1">
    <location>
        <begin position="1"/>
        <end position="22"/>
    </location>
</feature>
<dbReference type="InterPro" id="IPR022193">
    <property type="entry name" value="DUF3718"/>
</dbReference>
<protein>
    <submittedName>
        <fullName evidence="2">DUF3718 domain-containing protein</fullName>
    </submittedName>
</protein>
<evidence type="ECO:0000256" key="1">
    <source>
        <dbReference type="SAM" id="SignalP"/>
    </source>
</evidence>
<dbReference type="Proteomes" id="UP001382455">
    <property type="component" value="Unassembled WGS sequence"/>
</dbReference>
<name>A0ABU8EWS0_9GAMM</name>
<organism evidence="2 3">
    <name type="scientific">Pseudoalteromonas spongiae</name>
    <dbReference type="NCBI Taxonomy" id="298657"/>
    <lineage>
        <taxon>Bacteria</taxon>
        <taxon>Pseudomonadati</taxon>
        <taxon>Pseudomonadota</taxon>
        <taxon>Gammaproteobacteria</taxon>
        <taxon>Alteromonadales</taxon>
        <taxon>Pseudoalteromonadaceae</taxon>
        <taxon>Pseudoalteromonas</taxon>
    </lineage>
</organism>